<evidence type="ECO:0000313" key="2">
    <source>
        <dbReference type="EMBL" id="CAB4751356.1"/>
    </source>
</evidence>
<dbReference type="EMBL" id="CAFBMH010000017">
    <property type="protein sequence ID" value="CAB4898777.1"/>
    <property type="molecule type" value="Genomic_DNA"/>
</dbReference>
<dbReference type="InterPro" id="IPR032710">
    <property type="entry name" value="NTF2-like_dom_sf"/>
</dbReference>
<protein>
    <submittedName>
        <fullName evidence="2">Unannotated protein</fullName>
    </submittedName>
</protein>
<feature type="domain" description="SnoaL-like" evidence="1">
    <location>
        <begin position="11"/>
        <end position="138"/>
    </location>
</feature>
<gene>
    <name evidence="2" type="ORF">UFOPK2754_01825</name>
    <name evidence="3" type="ORF">UFOPK3139_03179</name>
    <name evidence="4" type="ORF">UFOPK3543_00740</name>
    <name evidence="5" type="ORF">UFOPK3967_03268</name>
</gene>
<evidence type="ECO:0000313" key="5">
    <source>
        <dbReference type="EMBL" id="CAB5028821.1"/>
    </source>
</evidence>
<sequence>MAIDENELQAMMDERAIIRTMHRYCRALDGGLDAEWLDVFTEDAVYDTVLPNGDVYAHLTTRDDFVAFLHAYPRQPVTAPKHVMVNPILEIDGDTARGESTFLYLNQSPGEVPKVMAWGRYIDEFRREGGTWRISLRRCDTEAVDG</sequence>
<proteinExistence type="predicted"/>
<dbReference type="EMBL" id="CAEZYR010000066">
    <property type="protein sequence ID" value="CAB4751356.1"/>
    <property type="molecule type" value="Genomic_DNA"/>
</dbReference>
<dbReference type="InterPro" id="IPR037401">
    <property type="entry name" value="SnoaL-like"/>
</dbReference>
<organism evidence="2">
    <name type="scientific">freshwater metagenome</name>
    <dbReference type="NCBI Taxonomy" id="449393"/>
    <lineage>
        <taxon>unclassified sequences</taxon>
        <taxon>metagenomes</taxon>
        <taxon>ecological metagenomes</taxon>
    </lineage>
</organism>
<evidence type="ECO:0000313" key="3">
    <source>
        <dbReference type="EMBL" id="CAB4836735.1"/>
    </source>
</evidence>
<dbReference type="Pfam" id="PF13577">
    <property type="entry name" value="SnoaL_4"/>
    <property type="match status" value="1"/>
</dbReference>
<dbReference type="EMBL" id="CAFBOS010000357">
    <property type="protein sequence ID" value="CAB5028821.1"/>
    <property type="molecule type" value="Genomic_DNA"/>
</dbReference>
<dbReference type="CDD" id="cd00531">
    <property type="entry name" value="NTF2_like"/>
    <property type="match status" value="1"/>
</dbReference>
<dbReference type="SUPFAM" id="SSF54427">
    <property type="entry name" value="NTF2-like"/>
    <property type="match status" value="1"/>
</dbReference>
<reference evidence="2" key="1">
    <citation type="submission" date="2020-05" db="EMBL/GenBank/DDBJ databases">
        <authorList>
            <person name="Chiriac C."/>
            <person name="Salcher M."/>
            <person name="Ghai R."/>
            <person name="Kavagutti S V."/>
        </authorList>
    </citation>
    <scope>NUCLEOTIDE SEQUENCE</scope>
</reference>
<accession>A0A6J6TW55</accession>
<dbReference type="Gene3D" id="3.10.450.50">
    <property type="match status" value="1"/>
</dbReference>
<evidence type="ECO:0000259" key="1">
    <source>
        <dbReference type="Pfam" id="PF13577"/>
    </source>
</evidence>
<dbReference type="EMBL" id="CAFABA010000226">
    <property type="protein sequence ID" value="CAB4836735.1"/>
    <property type="molecule type" value="Genomic_DNA"/>
</dbReference>
<dbReference type="AlphaFoldDB" id="A0A6J6TW55"/>
<evidence type="ECO:0000313" key="4">
    <source>
        <dbReference type="EMBL" id="CAB4898777.1"/>
    </source>
</evidence>
<name>A0A6J6TW55_9ZZZZ</name>